<keyword evidence="6" id="KW-1185">Reference proteome</keyword>
<dbReference type="PANTHER" id="PTHR40980">
    <property type="entry name" value="PLUG DOMAIN-CONTAINING PROTEIN"/>
    <property type="match status" value="1"/>
</dbReference>
<dbReference type="Gene3D" id="2.170.130.10">
    <property type="entry name" value="TonB-dependent receptor, plug domain"/>
    <property type="match status" value="1"/>
</dbReference>
<proteinExistence type="predicted"/>
<dbReference type="InterPro" id="IPR037066">
    <property type="entry name" value="Plug_dom_sf"/>
</dbReference>
<keyword evidence="3" id="KW-0998">Cell outer membrane</keyword>
<name>A0ABQ5V4Y0_9PROT</name>
<dbReference type="Gene3D" id="2.40.170.20">
    <property type="entry name" value="TonB-dependent receptor, beta-barrel domain"/>
    <property type="match status" value="1"/>
</dbReference>
<evidence type="ECO:0000313" key="6">
    <source>
        <dbReference type="Proteomes" id="UP001161391"/>
    </source>
</evidence>
<sequence length="1206" mass="131669">MLGTAIVGVFALPAMAQAAEVKLSDALNRFASEANVEVLFSSEVGETRIAELKSYSGDAEDDLDKLLEDTGLRFEEPRPGVFIVALAEAPKVPTARSREIIRTAPEVQKPDVAPILDTREAQAQPTATPAPDAPPIFDLDAPTGVITGQVIDQYSGQPLAGAIVLIEGSGRTTSTDTRGIYRFAVAPVGSYSISVNYLGAEFQSQRVTLASGQRLEANFLLGEELDEVVIYANRSALQQALNQQRAATNSSTVVSADLLGDFPAETIAEALRRVSGVTFSRDATTGEGDRISVRGFNDQAINVQLNGVTLQGTGVDRGVDLSGFLTENIKQVTIQKTLLPSQEATGTGGLVEIETRSGLDYGKKYLNLGIEGQRPFADGYGDEFELSATGAYQLTDDFGLSGTIQYRETARTNYDVIYTQSFDTIFPVGFTSIFTIPESFDFPFVPGFDRPFVTGTNTTQRERDENNLTVSLNAAYDWGNHTRFRLDLQQIQRDAEFSVSTSTQTILASARNFPIPELGGEVRRRRFYNALRPGLASSDNVENLSIRSVSLRGETDIDNWEFDYRVGYSESERERERVSATFLTDQLRNMTDLISPNTIQTIPDTGGVDRVVDGAVIFAGDQIPLLSLSQLGQGIVNDPASYYLNVASKSEALDVTETFEVEGDVRRYFANSFLDYVQVGGKYEDRTRNNSADSLSTTALGSPLTFVRARDASNRLINTFISDLDSSAFGSLDLSDIGASGVGIPIVNPGSLAGLVGLIEGSTADDPNTPENEALFRLIDRTVATREVAASNNPAKVTEKILSGYMETRLELGDFEVIGGARYQREERVGTAISTPAIRRRPENGGIVPRAVFFDAGLFQFIDLGGVQETLTPSVIANYRPTDEVVVRGAYFRSTVNPAIEKIARPTTVVIELRTQFASIPVPTATIREANPDLSPSITDNFDLDFSYYFKDNPGLLRLGFFYKSTQDNFTQTLLNAEQVGSDLEPRILEFLAPLADVDPSLLVLPADTQFFLQRPENGEGGKVYGVEAELIRQIDFLGDSVPNWVENFSVLGNLTYTKSDFESLEPARNDAGDSITLAFQRPAIGQSKWAGNASLRYEDGAFSSSVIYTYQSASAQDYDEFNLNTITPSFDTLDARLSYKIDAKGNRPRMIFYIEGDDLLTGSKEADIRSATSSQFGDGTAEFFFPRNLQFNGGRRVTVGARLTF</sequence>
<dbReference type="Pfam" id="PF13715">
    <property type="entry name" value="CarbopepD_reg_2"/>
    <property type="match status" value="1"/>
</dbReference>
<evidence type="ECO:0000256" key="1">
    <source>
        <dbReference type="ARBA" id="ARBA00004442"/>
    </source>
</evidence>
<gene>
    <name evidence="5" type="ORF">GCM10007853_03140</name>
</gene>
<evidence type="ECO:0000313" key="5">
    <source>
        <dbReference type="EMBL" id="GLQ22440.1"/>
    </source>
</evidence>
<accession>A0ABQ5V4Y0</accession>
<dbReference type="PANTHER" id="PTHR40980:SF4">
    <property type="entry name" value="TONB-DEPENDENT RECEPTOR-LIKE BETA-BARREL DOMAIN-CONTAINING PROTEIN"/>
    <property type="match status" value="1"/>
</dbReference>
<dbReference type="InterPro" id="IPR010104">
    <property type="entry name" value="TonB_rcpt_bac"/>
</dbReference>
<dbReference type="InterPro" id="IPR012910">
    <property type="entry name" value="Plug_dom"/>
</dbReference>
<dbReference type="SUPFAM" id="SSF49464">
    <property type="entry name" value="Carboxypeptidase regulatory domain-like"/>
    <property type="match status" value="1"/>
</dbReference>
<protein>
    <submittedName>
        <fullName evidence="5">TonB-dependent receptor</fullName>
    </submittedName>
</protein>
<feature type="domain" description="TonB-dependent receptor plug" evidence="4">
    <location>
        <begin position="244"/>
        <end position="336"/>
    </location>
</feature>
<organism evidence="5 6">
    <name type="scientific">Algimonas ampicilliniresistens</name>
    <dbReference type="NCBI Taxonomy" id="1298735"/>
    <lineage>
        <taxon>Bacteria</taxon>
        <taxon>Pseudomonadati</taxon>
        <taxon>Pseudomonadota</taxon>
        <taxon>Alphaproteobacteria</taxon>
        <taxon>Maricaulales</taxon>
        <taxon>Robiginitomaculaceae</taxon>
        <taxon>Algimonas</taxon>
    </lineage>
</organism>
<keyword evidence="5" id="KW-0675">Receptor</keyword>
<dbReference type="SUPFAM" id="SSF56935">
    <property type="entry name" value="Porins"/>
    <property type="match status" value="1"/>
</dbReference>
<reference evidence="5" key="1">
    <citation type="journal article" date="2014" name="Int. J. Syst. Evol. Microbiol.">
        <title>Complete genome of a new Firmicutes species belonging to the dominant human colonic microbiota ('Ruminococcus bicirculans') reveals two chromosomes and a selective capacity to utilize plant glucans.</title>
        <authorList>
            <consortium name="NISC Comparative Sequencing Program"/>
            <person name="Wegmann U."/>
            <person name="Louis P."/>
            <person name="Goesmann A."/>
            <person name="Henrissat B."/>
            <person name="Duncan S.H."/>
            <person name="Flint H.J."/>
        </authorList>
    </citation>
    <scope>NUCLEOTIDE SEQUENCE</scope>
    <source>
        <strain evidence="5">NBRC 108219</strain>
    </source>
</reference>
<comment type="caution">
    <text evidence="5">The sequence shown here is derived from an EMBL/GenBank/DDBJ whole genome shotgun (WGS) entry which is preliminary data.</text>
</comment>
<dbReference type="Gene3D" id="2.60.40.1120">
    <property type="entry name" value="Carboxypeptidase-like, regulatory domain"/>
    <property type="match status" value="1"/>
</dbReference>
<evidence type="ECO:0000256" key="2">
    <source>
        <dbReference type="ARBA" id="ARBA00023136"/>
    </source>
</evidence>
<dbReference type="Pfam" id="PF07715">
    <property type="entry name" value="Plug"/>
    <property type="match status" value="1"/>
</dbReference>
<reference evidence="5" key="2">
    <citation type="submission" date="2023-01" db="EMBL/GenBank/DDBJ databases">
        <title>Draft genome sequence of Algimonas ampicilliniresistens strain NBRC 108219.</title>
        <authorList>
            <person name="Sun Q."/>
            <person name="Mori K."/>
        </authorList>
    </citation>
    <scope>NUCLEOTIDE SEQUENCE</scope>
    <source>
        <strain evidence="5">NBRC 108219</strain>
    </source>
</reference>
<dbReference type="EMBL" id="BSNK01000001">
    <property type="protein sequence ID" value="GLQ22440.1"/>
    <property type="molecule type" value="Genomic_DNA"/>
</dbReference>
<evidence type="ECO:0000259" key="4">
    <source>
        <dbReference type="Pfam" id="PF07715"/>
    </source>
</evidence>
<comment type="subcellular location">
    <subcellularLocation>
        <location evidence="1">Cell outer membrane</location>
    </subcellularLocation>
</comment>
<dbReference type="InterPro" id="IPR008969">
    <property type="entry name" value="CarboxyPept-like_regulatory"/>
</dbReference>
<evidence type="ECO:0000256" key="3">
    <source>
        <dbReference type="ARBA" id="ARBA00023237"/>
    </source>
</evidence>
<dbReference type="Gene3D" id="3.55.50.30">
    <property type="match status" value="1"/>
</dbReference>
<keyword evidence="2" id="KW-0472">Membrane</keyword>
<dbReference type="InterPro" id="IPR036942">
    <property type="entry name" value="Beta-barrel_TonB_sf"/>
</dbReference>
<dbReference type="Proteomes" id="UP001161391">
    <property type="component" value="Unassembled WGS sequence"/>
</dbReference>
<dbReference type="NCBIfam" id="TIGR01782">
    <property type="entry name" value="TonB-Xanth-Caul"/>
    <property type="match status" value="1"/>
</dbReference>